<keyword evidence="10" id="KW-1185">Reference proteome</keyword>
<evidence type="ECO:0000256" key="3">
    <source>
        <dbReference type="ARBA" id="ARBA00022723"/>
    </source>
</evidence>
<accession>A0ABU7JJU1</accession>
<evidence type="ECO:0000313" key="10">
    <source>
        <dbReference type="Proteomes" id="UP001339167"/>
    </source>
</evidence>
<dbReference type="PROSITE" id="PS51007">
    <property type="entry name" value="CYTC"/>
    <property type="match status" value="1"/>
</dbReference>
<dbReference type="InterPro" id="IPR009056">
    <property type="entry name" value="Cyt_c-like_dom"/>
</dbReference>
<dbReference type="EMBL" id="JAUGZK010000019">
    <property type="protein sequence ID" value="MEE2025942.1"/>
    <property type="molecule type" value="Genomic_DNA"/>
</dbReference>
<name>A0ABU7JJU1_9GAMM</name>
<keyword evidence="1" id="KW-0813">Transport</keyword>
<evidence type="ECO:0000313" key="9">
    <source>
        <dbReference type="EMBL" id="MEE2025942.1"/>
    </source>
</evidence>
<evidence type="ECO:0000256" key="2">
    <source>
        <dbReference type="ARBA" id="ARBA00022617"/>
    </source>
</evidence>
<keyword evidence="2 6" id="KW-0349">Heme</keyword>
<dbReference type="PROSITE" id="PS51257">
    <property type="entry name" value="PROKAR_LIPOPROTEIN"/>
    <property type="match status" value="1"/>
</dbReference>
<dbReference type="PANTHER" id="PTHR33751">
    <property type="entry name" value="CBB3-TYPE CYTOCHROME C OXIDASE SUBUNIT FIXP"/>
    <property type="match status" value="1"/>
</dbReference>
<dbReference type="SUPFAM" id="SSF46626">
    <property type="entry name" value="Cytochrome c"/>
    <property type="match status" value="1"/>
</dbReference>
<keyword evidence="4" id="KW-0249">Electron transport</keyword>
<gene>
    <name evidence="9" type="ORF">QWF21_17005</name>
</gene>
<evidence type="ECO:0000256" key="6">
    <source>
        <dbReference type="PROSITE-ProRule" id="PRU00433"/>
    </source>
</evidence>
<feature type="signal peptide" evidence="7">
    <location>
        <begin position="1"/>
        <end position="17"/>
    </location>
</feature>
<evidence type="ECO:0000256" key="4">
    <source>
        <dbReference type="ARBA" id="ARBA00022982"/>
    </source>
</evidence>
<dbReference type="RefSeq" id="WP_330089251.1">
    <property type="nucleotide sequence ID" value="NZ_JAUGZK010000019.1"/>
</dbReference>
<feature type="domain" description="Cytochrome c" evidence="8">
    <location>
        <begin position="44"/>
        <end position="122"/>
    </location>
</feature>
<protein>
    <submittedName>
        <fullName evidence="9">Cytochrome c</fullName>
    </submittedName>
</protein>
<comment type="caution">
    <text evidence="9">The sequence shown here is derived from an EMBL/GenBank/DDBJ whole genome shotgun (WGS) entry which is preliminary data.</text>
</comment>
<dbReference type="Pfam" id="PF00034">
    <property type="entry name" value="Cytochrom_C"/>
    <property type="match status" value="1"/>
</dbReference>
<evidence type="ECO:0000256" key="7">
    <source>
        <dbReference type="SAM" id="SignalP"/>
    </source>
</evidence>
<keyword evidence="3 6" id="KW-0479">Metal-binding</keyword>
<sequence>MNHLIRLLIFVSIGVLAAACSEPGSVTEPAQPDPLAALTDSERELLRQGEARARSCAACHGPQGISRNRMYPSIAGMSSQDMITALHAYQSGERSNPLMSPQARGLSEQDIELLAAYFAMLPAATPSP</sequence>
<evidence type="ECO:0000256" key="1">
    <source>
        <dbReference type="ARBA" id="ARBA00022448"/>
    </source>
</evidence>
<evidence type="ECO:0000256" key="5">
    <source>
        <dbReference type="ARBA" id="ARBA00023004"/>
    </source>
</evidence>
<organism evidence="9 10">
    <name type="scientific">Alkalimonas mucilaginosa</name>
    <dbReference type="NCBI Taxonomy" id="3057676"/>
    <lineage>
        <taxon>Bacteria</taxon>
        <taxon>Pseudomonadati</taxon>
        <taxon>Pseudomonadota</taxon>
        <taxon>Gammaproteobacteria</taxon>
        <taxon>Alkalimonas</taxon>
    </lineage>
</organism>
<dbReference type="Gene3D" id="1.10.760.10">
    <property type="entry name" value="Cytochrome c-like domain"/>
    <property type="match status" value="1"/>
</dbReference>
<dbReference type="PANTHER" id="PTHR33751:SF9">
    <property type="entry name" value="CYTOCHROME C4"/>
    <property type="match status" value="1"/>
</dbReference>
<dbReference type="Proteomes" id="UP001339167">
    <property type="component" value="Unassembled WGS sequence"/>
</dbReference>
<dbReference type="InterPro" id="IPR050597">
    <property type="entry name" value="Cytochrome_c_Oxidase_Subunit"/>
</dbReference>
<evidence type="ECO:0000259" key="8">
    <source>
        <dbReference type="PROSITE" id="PS51007"/>
    </source>
</evidence>
<feature type="chain" id="PRO_5047181171" evidence="7">
    <location>
        <begin position="18"/>
        <end position="128"/>
    </location>
</feature>
<proteinExistence type="predicted"/>
<reference evidence="9 10" key="1">
    <citation type="submission" date="2023-06" db="EMBL/GenBank/DDBJ databases">
        <title>Alkalimonas sp., MEB004 an alkaliphilic bacterium isolated from Lonar Lake, India.</title>
        <authorList>
            <person name="Joshi A."/>
            <person name="Thite S."/>
        </authorList>
    </citation>
    <scope>NUCLEOTIDE SEQUENCE [LARGE SCALE GENOMIC DNA]</scope>
    <source>
        <strain evidence="9 10">MEB004</strain>
    </source>
</reference>
<keyword evidence="7" id="KW-0732">Signal</keyword>
<dbReference type="InterPro" id="IPR036909">
    <property type="entry name" value="Cyt_c-like_dom_sf"/>
</dbReference>
<keyword evidence="5 6" id="KW-0408">Iron</keyword>